<dbReference type="InterPro" id="IPR002156">
    <property type="entry name" value="RNaseH_domain"/>
</dbReference>
<dbReference type="OrthoDB" id="7845843at2"/>
<dbReference type="PROSITE" id="PS50879">
    <property type="entry name" value="RNASE_H_1"/>
    <property type="match status" value="1"/>
</dbReference>
<feature type="domain" description="RNase H type-1" evidence="1">
    <location>
        <begin position="1"/>
        <end position="128"/>
    </location>
</feature>
<dbReference type="InterPro" id="IPR012337">
    <property type="entry name" value="RNaseH-like_sf"/>
</dbReference>
<dbReference type="STRING" id="84521.SAMN04487994_10055"/>
<dbReference type="RefSeq" id="WP_092084188.1">
    <property type="nucleotide sequence ID" value="NZ_FNEL01000005.1"/>
</dbReference>
<sequence>MEIYIDAAFHPKRHDAGVVAFIKDSVNTTSLGRYLTQVEDNHQAEFKALKLALSWLIEQEKQQEIIIIHSDSQLVAEAVDKRYVKDKRYQAVFTDLLPLLDQFDLLFVKWIPEKENKQADQLAKQVLRKQQNWPFR</sequence>
<dbReference type="EMBL" id="PNHE01000009">
    <property type="protein sequence ID" value="PMC58614.1"/>
    <property type="molecule type" value="Genomic_DNA"/>
</dbReference>
<proteinExistence type="predicted"/>
<dbReference type="GO" id="GO:0003676">
    <property type="term" value="F:nucleic acid binding"/>
    <property type="evidence" value="ECO:0007669"/>
    <property type="project" value="InterPro"/>
</dbReference>
<evidence type="ECO:0000313" key="2">
    <source>
        <dbReference type="EMBL" id="PMC58614.1"/>
    </source>
</evidence>
<dbReference type="GO" id="GO:0004523">
    <property type="term" value="F:RNA-DNA hybrid ribonuclease activity"/>
    <property type="evidence" value="ECO:0007669"/>
    <property type="project" value="InterPro"/>
</dbReference>
<protein>
    <recommendedName>
        <fullName evidence="1">RNase H type-1 domain-containing protein</fullName>
    </recommendedName>
</protein>
<evidence type="ECO:0000259" key="1">
    <source>
        <dbReference type="PROSITE" id="PS50879"/>
    </source>
</evidence>
<organism evidence="2 3">
    <name type="scientific">Dolosicoccus paucivorans</name>
    <dbReference type="NCBI Taxonomy" id="84521"/>
    <lineage>
        <taxon>Bacteria</taxon>
        <taxon>Bacillati</taxon>
        <taxon>Bacillota</taxon>
        <taxon>Bacilli</taxon>
        <taxon>Lactobacillales</taxon>
        <taxon>Aerococcaceae</taxon>
        <taxon>Dolosicoccus</taxon>
    </lineage>
</organism>
<name>A0A1G8JH21_9LACT</name>
<dbReference type="Proteomes" id="UP000235682">
    <property type="component" value="Unassembled WGS sequence"/>
</dbReference>
<reference evidence="2 3" key="1">
    <citation type="submission" date="2017-09" db="EMBL/GenBank/DDBJ databases">
        <title>Bacterial strain isolated from the female urinary microbiota.</title>
        <authorList>
            <person name="Thomas-White K."/>
            <person name="Kumar N."/>
            <person name="Forster S."/>
            <person name="Putonti C."/>
            <person name="Lawley T."/>
            <person name="Wolfe A.J."/>
        </authorList>
    </citation>
    <scope>NUCLEOTIDE SEQUENCE [LARGE SCALE GENOMIC DNA]</scope>
    <source>
        <strain evidence="2 3">UMB0852</strain>
    </source>
</reference>
<dbReference type="AlphaFoldDB" id="A0A1G8JH21"/>
<accession>A0A1G8JH21</accession>
<dbReference type="SUPFAM" id="SSF53098">
    <property type="entry name" value="Ribonuclease H-like"/>
    <property type="match status" value="1"/>
</dbReference>
<comment type="caution">
    <text evidence="2">The sequence shown here is derived from an EMBL/GenBank/DDBJ whole genome shotgun (WGS) entry which is preliminary data.</text>
</comment>
<dbReference type="Pfam" id="PF13456">
    <property type="entry name" value="RVT_3"/>
    <property type="match status" value="1"/>
</dbReference>
<keyword evidence="3" id="KW-1185">Reference proteome</keyword>
<dbReference type="InterPro" id="IPR036397">
    <property type="entry name" value="RNaseH_sf"/>
</dbReference>
<dbReference type="Gene3D" id="3.30.420.10">
    <property type="entry name" value="Ribonuclease H-like superfamily/Ribonuclease H"/>
    <property type="match status" value="1"/>
</dbReference>
<dbReference type="CDD" id="cd09279">
    <property type="entry name" value="RNase_HI_like"/>
    <property type="match status" value="1"/>
</dbReference>
<gene>
    <name evidence="2" type="ORF">CJ205_03270</name>
</gene>
<evidence type="ECO:0000313" key="3">
    <source>
        <dbReference type="Proteomes" id="UP000235682"/>
    </source>
</evidence>